<evidence type="ECO:0000313" key="1">
    <source>
        <dbReference type="EMBL" id="KAI5656624.1"/>
    </source>
</evidence>
<proteinExistence type="predicted"/>
<organism evidence="1 2">
    <name type="scientific">Catharanthus roseus</name>
    <name type="common">Madagascar periwinkle</name>
    <name type="synonym">Vinca rosea</name>
    <dbReference type="NCBI Taxonomy" id="4058"/>
    <lineage>
        <taxon>Eukaryota</taxon>
        <taxon>Viridiplantae</taxon>
        <taxon>Streptophyta</taxon>
        <taxon>Embryophyta</taxon>
        <taxon>Tracheophyta</taxon>
        <taxon>Spermatophyta</taxon>
        <taxon>Magnoliopsida</taxon>
        <taxon>eudicotyledons</taxon>
        <taxon>Gunneridae</taxon>
        <taxon>Pentapetalae</taxon>
        <taxon>asterids</taxon>
        <taxon>lamiids</taxon>
        <taxon>Gentianales</taxon>
        <taxon>Apocynaceae</taxon>
        <taxon>Rauvolfioideae</taxon>
        <taxon>Vinceae</taxon>
        <taxon>Catharanthinae</taxon>
        <taxon>Catharanthus</taxon>
    </lineage>
</organism>
<dbReference type="Proteomes" id="UP001060085">
    <property type="component" value="Linkage Group LG06"/>
</dbReference>
<keyword evidence="2" id="KW-1185">Reference proteome</keyword>
<sequence length="554" mass="62127">MGSSSSKANAADSSPHLPSPSSSSSRRTRSCRSRVFQSSCLGSHHDSGNAAAQASEYHTEEDVTRDPCKNETTSALNDGNDEHYRKVKVQQPDDTNSLTAETKDDDWERRRGCMSSRVFSSRALNTSTHFLSRLNFFPGNVSFRMRRSNSLGSTRPFESSARFVLTSNEGEQSPMSMENGNLPAQSHDLFHTFFNNQTPRVQPEDMATDHLRQMTSVRGVGSHRVDLGVDYEGNSGSRNHGCNDGGEARLANRRIAAGETVERNVQFSRTLSVGRLRDRVIRRSSFADVASSPFQQEREVTHASRHSERQVSDSGIGLTSSEVNTSRIPASSTQSGPASSLFSSQDYDELQTSRSREARYHDLLEYRSNFLERRRRIRSQVRALQRLGSRFENITGHERTCILSGQHRRGHCTCRINTRRTDSSDDSSARASISRIVMLAEALFEVLDEIHQQSVVLSSRPSMSTIGSVPAPNVVVESLPLRSYSKLQKQLHDDAAQCYICLVEYEEGDSLRTLPCHHEYHKTCIDKWLKEIHRVCPLCRGDVCQPPDPLPRDM</sequence>
<reference evidence="2" key="1">
    <citation type="journal article" date="2023" name="Nat. Plants">
        <title>Single-cell RNA sequencing provides a high-resolution roadmap for understanding the multicellular compartmentation of specialized metabolism.</title>
        <authorList>
            <person name="Sun S."/>
            <person name="Shen X."/>
            <person name="Li Y."/>
            <person name="Li Y."/>
            <person name="Wang S."/>
            <person name="Li R."/>
            <person name="Zhang H."/>
            <person name="Shen G."/>
            <person name="Guo B."/>
            <person name="Wei J."/>
            <person name="Xu J."/>
            <person name="St-Pierre B."/>
            <person name="Chen S."/>
            <person name="Sun C."/>
        </authorList>
    </citation>
    <scope>NUCLEOTIDE SEQUENCE [LARGE SCALE GENOMIC DNA]</scope>
</reference>
<gene>
    <name evidence="1" type="ORF">M9H77_25417</name>
</gene>
<accession>A0ACC0A8W4</accession>
<protein>
    <submittedName>
        <fullName evidence="1">Uncharacterized protein</fullName>
    </submittedName>
</protein>
<comment type="caution">
    <text evidence="1">The sequence shown here is derived from an EMBL/GenBank/DDBJ whole genome shotgun (WGS) entry which is preliminary data.</text>
</comment>
<dbReference type="EMBL" id="CM044706">
    <property type="protein sequence ID" value="KAI5656624.1"/>
    <property type="molecule type" value="Genomic_DNA"/>
</dbReference>
<name>A0ACC0A8W4_CATRO</name>
<evidence type="ECO:0000313" key="2">
    <source>
        <dbReference type="Proteomes" id="UP001060085"/>
    </source>
</evidence>